<dbReference type="PANTHER" id="PTHR47786">
    <property type="entry name" value="ALPHA-1,4-GLUCAN:MALTOSE-1-PHOSPHATE MALTOSYLTRANSFERASE"/>
    <property type="match status" value="1"/>
</dbReference>
<dbReference type="EMBL" id="CP002629">
    <property type="protein sequence ID" value="AEB08292.1"/>
    <property type="molecule type" value="Genomic_DNA"/>
</dbReference>
<dbReference type="KEGG" id="dao:Desac_0403"/>
<organism evidence="2 3">
    <name type="scientific">Desulfobacca acetoxidans (strain ATCC 700848 / DSM 11109 / ASRB2)</name>
    <dbReference type="NCBI Taxonomy" id="880072"/>
    <lineage>
        <taxon>Bacteria</taxon>
        <taxon>Pseudomonadati</taxon>
        <taxon>Thermodesulfobacteriota</taxon>
        <taxon>Desulfobaccia</taxon>
        <taxon>Desulfobaccales</taxon>
        <taxon>Desulfobaccaceae</taxon>
        <taxon>Desulfobacca</taxon>
    </lineage>
</organism>
<reference evidence="3" key="2">
    <citation type="submission" date="2011-03" db="EMBL/GenBank/DDBJ databases">
        <title>The complete genome of Desulfobacca acetoxidans DSM 11109.</title>
        <authorList>
            <consortium name="US DOE Joint Genome Institute (JGI-PGF)"/>
            <person name="Lucas S."/>
            <person name="Copeland A."/>
            <person name="Lapidus A."/>
            <person name="Bruce D."/>
            <person name="Goodwin L."/>
            <person name="Pitluck S."/>
            <person name="Peters L."/>
            <person name="Kyrpides N."/>
            <person name="Mavromatis K."/>
            <person name="Ivanova N."/>
            <person name="Ovchinnikova G."/>
            <person name="Teshima H."/>
            <person name="Detter J.C."/>
            <person name="Han C."/>
            <person name="Land M."/>
            <person name="Hauser L."/>
            <person name="Markowitz V."/>
            <person name="Cheng J.-F."/>
            <person name="Hugenholtz P."/>
            <person name="Woyke T."/>
            <person name="Wu D."/>
            <person name="Spring S."/>
            <person name="Schueler E."/>
            <person name="Brambilla E."/>
            <person name="Klenk H.-P."/>
            <person name="Eisen J.A."/>
        </authorList>
    </citation>
    <scope>NUCLEOTIDE SEQUENCE [LARGE SCALE GENOMIC DNA]</scope>
    <source>
        <strain evidence="3">ATCC 700848 / DSM 11109 / ASRB2</strain>
    </source>
</reference>
<reference evidence="2 3" key="1">
    <citation type="journal article" date="2011" name="Stand. Genomic Sci.">
        <title>Complete genome sequence of the acetate-degrading sulfate reducer Desulfobacca acetoxidans type strain (ASRB2).</title>
        <authorList>
            <person name="Goker M."/>
            <person name="Teshima H."/>
            <person name="Lapidus A."/>
            <person name="Nolan M."/>
            <person name="Lucas S."/>
            <person name="Hammon N."/>
            <person name="Deshpande S."/>
            <person name="Cheng J.F."/>
            <person name="Tapia R."/>
            <person name="Han C."/>
            <person name="Goodwin L."/>
            <person name="Pitluck S."/>
            <person name="Huntemann M."/>
            <person name="Liolios K."/>
            <person name="Ivanova N."/>
            <person name="Pagani I."/>
            <person name="Mavromatis K."/>
            <person name="Ovchinikova G."/>
            <person name="Pati A."/>
            <person name="Chen A."/>
            <person name="Palaniappan K."/>
            <person name="Land M."/>
            <person name="Hauser L."/>
            <person name="Brambilla E.M."/>
            <person name="Rohde M."/>
            <person name="Spring S."/>
            <person name="Detter J.C."/>
            <person name="Woyke T."/>
            <person name="Bristow J."/>
            <person name="Eisen J.A."/>
            <person name="Markowitz V."/>
            <person name="Hugenholtz P."/>
            <person name="Kyrpides N.C."/>
            <person name="Klenk H.P."/>
        </authorList>
    </citation>
    <scope>NUCLEOTIDE SEQUENCE [LARGE SCALE GENOMIC DNA]</scope>
    <source>
        <strain evidence="3">ATCC 700848 / DSM 11109 / ASRB2</strain>
    </source>
</reference>
<dbReference type="InterPro" id="IPR032792">
    <property type="entry name" value="AGL_glucanoTrfase"/>
</dbReference>
<evidence type="ECO:0000313" key="2">
    <source>
        <dbReference type="EMBL" id="AEB08292.1"/>
    </source>
</evidence>
<name>F2NEV2_DESAR</name>
<dbReference type="Proteomes" id="UP000000483">
    <property type="component" value="Chromosome"/>
</dbReference>
<accession>F2NEV2</accession>
<feature type="domain" description="Glycosyl hydrolase family 13 catalytic" evidence="1">
    <location>
        <begin position="6"/>
        <end position="332"/>
    </location>
</feature>
<keyword evidence="3" id="KW-1185">Reference proteome</keyword>
<gene>
    <name evidence="2" type="ordered locus">Desac_0403</name>
</gene>
<dbReference type="AlphaFoldDB" id="F2NEV2"/>
<sequence>MTRQPPIIYNLFPLLAGSIPQWERHLDRIAGMGFNWIYLNPFHYPGFSGSLYAVKDYYAFHPRCIAGVTGDPFDALGHFVSEARDRGLSVMLDLVLNHTASDALLVTEHPEWYAKNPDGSIKHPSCIDPADATRVTVWGDLAELAYWPLPDPDGLLDYFLGVISRYLEVGFRGFRCDAAYKVPGEFWARLIGRTRRINPDVCLVAETLGCRLPEIRQLKKAGFDFLYNSSKWWDYQASWCLEQYRANRRIAPSISFPETHDTPRLIAEVGGNQAVVKQRYLFAAFFSTGLLMPMGYEFGLPARLNVVHTRPDQWQEKQYDLTDFIAQVNRMKLACPVLWGEGPIRRLTRSGRPVVLLRKSSETHPGQVLALINATLSSQTGVKLNWPKLLGQPGGTIQELTPQAATMLPGDTIKIDLEPAEMRLFYSAKV</sequence>
<dbReference type="STRING" id="880072.Desac_0403"/>
<dbReference type="Gene3D" id="3.20.20.80">
    <property type="entry name" value="Glycosidases"/>
    <property type="match status" value="1"/>
</dbReference>
<protein>
    <submittedName>
        <fullName evidence="2">Alpha amylase catalytic region</fullName>
    </submittedName>
</protein>
<dbReference type="HOGENOM" id="CLU_051493_0_0_7"/>
<evidence type="ECO:0000259" key="1">
    <source>
        <dbReference type="SMART" id="SM00642"/>
    </source>
</evidence>
<dbReference type="PANTHER" id="PTHR47786:SF2">
    <property type="entry name" value="GLYCOSYL HYDROLASE FAMILY 13 CATALYTIC DOMAIN-CONTAINING PROTEIN"/>
    <property type="match status" value="1"/>
</dbReference>
<dbReference type="SMART" id="SM00642">
    <property type="entry name" value="Aamy"/>
    <property type="match status" value="1"/>
</dbReference>
<dbReference type="RefSeq" id="WP_013705405.1">
    <property type="nucleotide sequence ID" value="NC_015388.1"/>
</dbReference>
<dbReference type="GO" id="GO:0005975">
    <property type="term" value="P:carbohydrate metabolic process"/>
    <property type="evidence" value="ECO:0007669"/>
    <property type="project" value="InterPro"/>
</dbReference>
<dbReference type="InterPro" id="IPR017853">
    <property type="entry name" value="GH"/>
</dbReference>
<proteinExistence type="predicted"/>
<dbReference type="Pfam" id="PF14701">
    <property type="entry name" value="hDGE_amylase"/>
    <property type="match status" value="1"/>
</dbReference>
<dbReference type="SUPFAM" id="SSF51445">
    <property type="entry name" value="(Trans)glycosidases"/>
    <property type="match status" value="1"/>
</dbReference>
<dbReference type="eggNOG" id="COG0366">
    <property type="taxonomic scope" value="Bacteria"/>
</dbReference>
<evidence type="ECO:0000313" key="3">
    <source>
        <dbReference type="Proteomes" id="UP000000483"/>
    </source>
</evidence>
<dbReference type="InterPro" id="IPR006047">
    <property type="entry name" value="GH13_cat_dom"/>
</dbReference>